<feature type="region of interest" description="Disordered" evidence="1">
    <location>
        <begin position="1"/>
        <end position="47"/>
    </location>
</feature>
<feature type="compositionally biased region" description="Gly residues" evidence="1">
    <location>
        <begin position="1"/>
        <end position="15"/>
    </location>
</feature>
<dbReference type="PANTHER" id="PTHR13523">
    <property type="entry name" value="COILED-COIL-HELIX-COILED-COIL-HELIX DOMAIN CONTAINING 2/NUR77"/>
    <property type="match status" value="1"/>
</dbReference>
<dbReference type="PANTHER" id="PTHR13523:SF2">
    <property type="entry name" value="COILED-COIL-HELIX-COILED-COIL-HELIX DOMAIN CONTAINING 2, ISOFORM A-RELATED"/>
    <property type="match status" value="1"/>
</dbReference>
<evidence type="ECO:0000313" key="3">
    <source>
        <dbReference type="Proteomes" id="UP000554482"/>
    </source>
</evidence>
<evidence type="ECO:0000313" key="2">
    <source>
        <dbReference type="EMBL" id="KAF5190542.1"/>
    </source>
</evidence>
<dbReference type="GO" id="GO:0005739">
    <property type="term" value="C:mitochondrion"/>
    <property type="evidence" value="ECO:0007669"/>
    <property type="project" value="TreeGrafter"/>
</dbReference>
<dbReference type="Proteomes" id="UP000554482">
    <property type="component" value="Unassembled WGS sequence"/>
</dbReference>
<gene>
    <name evidence="2" type="ORF">FRX31_019877</name>
</gene>
<sequence length="171" mass="17875">MPRGGGGGRYSGSGGWSRPAPRAPRAQNPPKEASPAPVPATQNGGSGSMLGSFGASIADGLAWGASNAVAHRVVDAVVGPRTIHVQHEEVSAPAPSSHTIGSDACGSHNHAFLDCLKGCSNDISRCQFYMDKLSECRRNSGSLSVPQKALVEAATFSYYYKYQNNTGLRLE</sequence>
<keyword evidence="3" id="KW-1185">Reference proteome</keyword>
<accession>A0A7J6W1Y8</accession>
<comment type="caution">
    <text evidence="2">The sequence shown here is derived from an EMBL/GenBank/DDBJ whole genome shotgun (WGS) entry which is preliminary data.</text>
</comment>
<name>A0A7J6W1Y8_THATH</name>
<evidence type="ECO:0000256" key="1">
    <source>
        <dbReference type="SAM" id="MobiDB-lite"/>
    </source>
</evidence>
<dbReference type="GO" id="GO:0005634">
    <property type="term" value="C:nucleus"/>
    <property type="evidence" value="ECO:0007669"/>
    <property type="project" value="TreeGrafter"/>
</dbReference>
<reference evidence="2 3" key="1">
    <citation type="submission" date="2020-06" db="EMBL/GenBank/DDBJ databases">
        <title>Transcriptomic and genomic resources for Thalictrum thalictroides and T. hernandezii: Facilitating candidate gene discovery in an emerging model plant lineage.</title>
        <authorList>
            <person name="Arias T."/>
            <person name="Riano-Pachon D.M."/>
            <person name="Di Stilio V.S."/>
        </authorList>
    </citation>
    <scope>NUCLEOTIDE SEQUENCE [LARGE SCALE GENOMIC DNA]</scope>
    <source>
        <strain evidence="3">cv. WT478/WT964</strain>
        <tissue evidence="2">Leaves</tissue>
    </source>
</reference>
<protein>
    <submittedName>
        <fullName evidence="2">Cox19-like chch family protein</fullName>
    </submittedName>
</protein>
<organism evidence="2 3">
    <name type="scientific">Thalictrum thalictroides</name>
    <name type="common">Rue-anemone</name>
    <name type="synonym">Anemone thalictroides</name>
    <dbReference type="NCBI Taxonomy" id="46969"/>
    <lineage>
        <taxon>Eukaryota</taxon>
        <taxon>Viridiplantae</taxon>
        <taxon>Streptophyta</taxon>
        <taxon>Embryophyta</taxon>
        <taxon>Tracheophyta</taxon>
        <taxon>Spermatophyta</taxon>
        <taxon>Magnoliopsida</taxon>
        <taxon>Ranunculales</taxon>
        <taxon>Ranunculaceae</taxon>
        <taxon>Thalictroideae</taxon>
        <taxon>Thalictrum</taxon>
    </lineage>
</organism>
<dbReference type="AlphaFoldDB" id="A0A7J6W1Y8"/>
<feature type="compositionally biased region" description="Low complexity" evidence="1">
    <location>
        <begin position="16"/>
        <end position="26"/>
    </location>
</feature>
<dbReference type="OrthoDB" id="1106148at2759"/>
<dbReference type="InterPro" id="IPR055304">
    <property type="entry name" value="CHCHD2/10-like"/>
</dbReference>
<dbReference type="GO" id="GO:0007005">
    <property type="term" value="P:mitochondrion organization"/>
    <property type="evidence" value="ECO:0007669"/>
    <property type="project" value="InterPro"/>
</dbReference>
<proteinExistence type="predicted"/>
<dbReference type="EMBL" id="JABWDY010024041">
    <property type="protein sequence ID" value="KAF5190542.1"/>
    <property type="molecule type" value="Genomic_DNA"/>
</dbReference>